<feature type="signal peptide" evidence="1">
    <location>
        <begin position="1"/>
        <end position="24"/>
    </location>
</feature>
<reference evidence="2 3" key="1">
    <citation type="journal article" date="2016" name="Front. Microbiol.">
        <title>Genome and transcriptome sequences reveal the specific parasitism of the nematophagous Purpureocillium lilacinum 36-1.</title>
        <authorList>
            <person name="Xie J."/>
            <person name="Li S."/>
            <person name="Mo C."/>
            <person name="Xiao X."/>
            <person name="Peng D."/>
            <person name="Wang G."/>
            <person name="Xiao Y."/>
        </authorList>
    </citation>
    <scope>NUCLEOTIDE SEQUENCE [LARGE SCALE GENOMIC DNA]</scope>
    <source>
        <strain evidence="2 3">36-1</strain>
    </source>
</reference>
<comment type="caution">
    <text evidence="2">The sequence shown here is derived from an EMBL/GenBank/DDBJ whole genome shotgun (WGS) entry which is preliminary data.</text>
</comment>
<accession>A0A2U3DR38</accession>
<evidence type="ECO:0000313" key="2">
    <source>
        <dbReference type="EMBL" id="PWI64704.1"/>
    </source>
</evidence>
<keyword evidence="1" id="KW-0732">Signal</keyword>
<proteinExistence type="predicted"/>
<evidence type="ECO:0000313" key="3">
    <source>
        <dbReference type="Proteomes" id="UP000245956"/>
    </source>
</evidence>
<dbReference type="AlphaFoldDB" id="A0A2U3DR38"/>
<protein>
    <submittedName>
        <fullName evidence="2">Uncharacterized protein</fullName>
    </submittedName>
</protein>
<dbReference type="Proteomes" id="UP000245956">
    <property type="component" value="Unassembled WGS sequence"/>
</dbReference>
<organism evidence="2 3">
    <name type="scientific">Purpureocillium lilacinum</name>
    <name type="common">Paecilomyces lilacinus</name>
    <dbReference type="NCBI Taxonomy" id="33203"/>
    <lineage>
        <taxon>Eukaryota</taxon>
        <taxon>Fungi</taxon>
        <taxon>Dikarya</taxon>
        <taxon>Ascomycota</taxon>
        <taxon>Pezizomycotina</taxon>
        <taxon>Sordariomycetes</taxon>
        <taxon>Hypocreomycetidae</taxon>
        <taxon>Hypocreales</taxon>
        <taxon>Ophiocordycipitaceae</taxon>
        <taxon>Purpureocillium</taxon>
    </lineage>
</organism>
<dbReference type="EMBL" id="LCWV01000047">
    <property type="protein sequence ID" value="PWI64704.1"/>
    <property type="molecule type" value="Genomic_DNA"/>
</dbReference>
<evidence type="ECO:0000256" key="1">
    <source>
        <dbReference type="SAM" id="SignalP"/>
    </source>
</evidence>
<name>A0A2U3DR38_PURLI</name>
<sequence length="95" mass="10580">MLLPCMPTELFMAALLLAQRAISACNIHVADFRGFGRQGCYDENLGIWTIIDTDFEANECKSLIEENVHSLALVDIRRECQRTYATPLGMDGAAE</sequence>
<gene>
    <name evidence="2" type="ORF">PCL_08630</name>
</gene>
<feature type="chain" id="PRO_5015688498" evidence="1">
    <location>
        <begin position="25"/>
        <end position="95"/>
    </location>
</feature>